<dbReference type="SUPFAM" id="SSF54626">
    <property type="entry name" value="Chalcone isomerase"/>
    <property type="match status" value="1"/>
</dbReference>
<dbReference type="GO" id="GO:0006631">
    <property type="term" value="P:fatty acid metabolic process"/>
    <property type="evidence" value="ECO:0007669"/>
    <property type="project" value="TreeGrafter"/>
</dbReference>
<dbReference type="Pfam" id="PF02431">
    <property type="entry name" value="Chalcone"/>
    <property type="match status" value="1"/>
</dbReference>
<proteinExistence type="inferred from homology"/>
<dbReference type="EMBL" id="GGEC01065753">
    <property type="protein sequence ID" value="MBX46237.1"/>
    <property type="molecule type" value="Transcribed_RNA"/>
</dbReference>
<dbReference type="GO" id="GO:0009813">
    <property type="term" value="P:flavonoid biosynthetic process"/>
    <property type="evidence" value="ECO:0007669"/>
    <property type="project" value="UniProtKB-UniPathway"/>
</dbReference>
<dbReference type="Gene3D" id="1.10.890.20">
    <property type="match status" value="1"/>
</dbReference>
<comment type="similarity">
    <text evidence="1">Belongs to the chalcone isomerase family.</text>
</comment>
<dbReference type="UniPathway" id="UPA00154"/>
<dbReference type="InterPro" id="IPR016087">
    <property type="entry name" value="Chalcone_isomerase"/>
</dbReference>
<dbReference type="GO" id="GO:0009570">
    <property type="term" value="C:chloroplast stroma"/>
    <property type="evidence" value="ECO:0007669"/>
    <property type="project" value="TreeGrafter"/>
</dbReference>
<dbReference type="GO" id="GO:0016872">
    <property type="term" value="F:intramolecular lyase activity"/>
    <property type="evidence" value="ECO:0007669"/>
    <property type="project" value="InterPro"/>
</dbReference>
<dbReference type="InterPro" id="IPR016089">
    <property type="entry name" value="Chalcone_isomerase_bundle_sf"/>
</dbReference>
<dbReference type="AlphaFoldDB" id="A0A2P2NUP8"/>
<evidence type="ECO:0000256" key="1">
    <source>
        <dbReference type="RuleBase" id="RU361158"/>
    </source>
</evidence>
<evidence type="ECO:0000259" key="2">
    <source>
        <dbReference type="Pfam" id="PF02431"/>
    </source>
</evidence>
<dbReference type="PANTHER" id="PTHR47698:SF2">
    <property type="entry name" value="FATTY-ACID-BINDING PROTEIN 3, CHLOROPLASTIC"/>
    <property type="match status" value="1"/>
</dbReference>
<organism evidence="3">
    <name type="scientific">Rhizophora mucronata</name>
    <name type="common">Asiatic mangrove</name>
    <dbReference type="NCBI Taxonomy" id="61149"/>
    <lineage>
        <taxon>Eukaryota</taxon>
        <taxon>Viridiplantae</taxon>
        <taxon>Streptophyta</taxon>
        <taxon>Embryophyta</taxon>
        <taxon>Tracheophyta</taxon>
        <taxon>Spermatophyta</taxon>
        <taxon>Magnoliopsida</taxon>
        <taxon>eudicotyledons</taxon>
        <taxon>Gunneridae</taxon>
        <taxon>Pentapetalae</taxon>
        <taxon>rosids</taxon>
        <taxon>fabids</taxon>
        <taxon>Malpighiales</taxon>
        <taxon>Rhizophoraceae</taxon>
        <taxon>Rhizophora</taxon>
    </lineage>
</organism>
<dbReference type="PANTHER" id="PTHR47698">
    <property type="entry name" value="FATTY-ACID-BINDING PROTEIN 3, CHLOROPLASTIC"/>
    <property type="match status" value="1"/>
</dbReference>
<reference evidence="3" key="1">
    <citation type="submission" date="2018-02" db="EMBL/GenBank/DDBJ databases">
        <title>Rhizophora mucronata_Transcriptome.</title>
        <authorList>
            <person name="Meera S.P."/>
            <person name="Sreeshan A."/>
            <person name="Augustine A."/>
        </authorList>
    </citation>
    <scope>NUCLEOTIDE SEQUENCE</scope>
    <source>
        <tissue evidence="3">Leaf</tissue>
    </source>
</reference>
<name>A0A2P2NUP8_RHIMU</name>
<protein>
    <recommendedName>
        <fullName evidence="1">Chalcone-flavonone isomerase family protein</fullName>
    </recommendedName>
</protein>
<evidence type="ECO:0000313" key="3">
    <source>
        <dbReference type="EMBL" id="MBX46237.1"/>
    </source>
</evidence>
<dbReference type="GO" id="GO:0005504">
    <property type="term" value="F:fatty acid binding"/>
    <property type="evidence" value="ECO:0007669"/>
    <property type="project" value="TreeGrafter"/>
</dbReference>
<dbReference type="InterPro" id="IPR036298">
    <property type="entry name" value="Chalcone_isomerase_sf"/>
</dbReference>
<feature type="domain" description="Chalcone isomerase" evidence="2">
    <location>
        <begin position="6"/>
        <end position="87"/>
    </location>
</feature>
<sequence>MPTLVDESALTTFRSFFQDRSLQKGTSLCLTWLDHSKMLVSISPAQTPDHVDARIESANVTFALFDTFFGGDPVSPSLKASVANGLATMLG</sequence>
<accession>A0A2P2NUP8</accession>